<sequence>MEEDEFADNTIPIDVIPVRKVRPTSLSYSHIHQDEDHGPSEPSFPQRYPDHTSIAPPALPSHTAFPSIGATNSLYKEDGRPIRATEGSGLLGATKNKTKETGVGKARRTTALPDTRSATSVDRSGAAGSPGVHQSPKVDKESFGARFAVLLLTVCTSVQRGAPISSRAWWFLWTMSANPLDTVRLSPRHQGKAAFGLKEHEAVAAVTASSTPYLGLRASGSR</sequence>
<evidence type="ECO:0000256" key="1">
    <source>
        <dbReference type="SAM" id="MobiDB-lite"/>
    </source>
</evidence>
<gene>
    <name evidence="2" type="ORF">CLCR_09094</name>
</gene>
<evidence type="ECO:0000313" key="2">
    <source>
        <dbReference type="EMBL" id="OCT51598.1"/>
    </source>
</evidence>
<dbReference type="EMBL" id="LGRB01000009">
    <property type="protein sequence ID" value="OCT51598.1"/>
    <property type="molecule type" value="Genomic_DNA"/>
</dbReference>
<comment type="caution">
    <text evidence="2">The sequence shown here is derived from an EMBL/GenBank/DDBJ whole genome shotgun (WGS) entry which is preliminary data.</text>
</comment>
<organism evidence="2 3">
    <name type="scientific">Cladophialophora carrionii</name>
    <dbReference type="NCBI Taxonomy" id="86049"/>
    <lineage>
        <taxon>Eukaryota</taxon>
        <taxon>Fungi</taxon>
        <taxon>Dikarya</taxon>
        <taxon>Ascomycota</taxon>
        <taxon>Pezizomycotina</taxon>
        <taxon>Eurotiomycetes</taxon>
        <taxon>Chaetothyriomycetidae</taxon>
        <taxon>Chaetothyriales</taxon>
        <taxon>Herpotrichiellaceae</taxon>
        <taxon>Cladophialophora</taxon>
    </lineage>
</organism>
<reference evidence="3" key="1">
    <citation type="submission" date="2015-07" db="EMBL/GenBank/DDBJ databases">
        <authorList>
            <person name="Teixeira M.M."/>
            <person name="Souza R.C."/>
            <person name="Almeida L.G."/>
            <person name="Vicente V.A."/>
            <person name="de Hoog S."/>
            <person name="Bocca A.L."/>
            <person name="de Almeida S.R."/>
            <person name="Vasconcelos A.T."/>
            <person name="Felipe M.S."/>
        </authorList>
    </citation>
    <scope>NUCLEOTIDE SEQUENCE [LARGE SCALE GENOMIC DNA]</scope>
    <source>
        <strain evidence="3">KSF</strain>
    </source>
</reference>
<dbReference type="Proteomes" id="UP000094526">
    <property type="component" value="Unassembled WGS sequence"/>
</dbReference>
<proteinExistence type="predicted"/>
<dbReference type="AlphaFoldDB" id="A0A1C1CSW6"/>
<dbReference type="VEuPathDB" id="FungiDB:CLCR_09094"/>
<keyword evidence="3" id="KW-1185">Reference proteome</keyword>
<feature type="region of interest" description="Disordered" evidence="1">
    <location>
        <begin position="80"/>
        <end position="137"/>
    </location>
</feature>
<evidence type="ECO:0000313" key="3">
    <source>
        <dbReference type="Proteomes" id="UP000094526"/>
    </source>
</evidence>
<protein>
    <submittedName>
        <fullName evidence="2">Uncharacterized protein</fullName>
    </submittedName>
</protein>
<name>A0A1C1CSW6_9EURO</name>
<accession>A0A1C1CSW6</accession>